<name>A0AAE1VAK6_9SOLA</name>
<sequence length="70" mass="7736">MAKIKNYFVTTLFLICILVVLIQNANVSIAAELSDKARECMPTCLAVSGSTVTSCEKACQDFAKRTYNKR</sequence>
<evidence type="ECO:0000313" key="2">
    <source>
        <dbReference type="EMBL" id="KAK4353485.1"/>
    </source>
</evidence>
<evidence type="ECO:0000313" key="3">
    <source>
        <dbReference type="Proteomes" id="UP001291623"/>
    </source>
</evidence>
<protein>
    <recommendedName>
        <fullName evidence="4">Plant thionin family protein</fullName>
    </recommendedName>
</protein>
<evidence type="ECO:0008006" key="4">
    <source>
        <dbReference type="Google" id="ProtNLM"/>
    </source>
</evidence>
<dbReference type="EMBL" id="JAVYJV010000015">
    <property type="protein sequence ID" value="KAK4353485.1"/>
    <property type="molecule type" value="Genomic_DNA"/>
</dbReference>
<feature type="signal peptide" evidence="1">
    <location>
        <begin position="1"/>
        <end position="30"/>
    </location>
</feature>
<feature type="chain" id="PRO_5042166254" description="Plant thionin family protein" evidence="1">
    <location>
        <begin position="31"/>
        <end position="70"/>
    </location>
</feature>
<dbReference type="Proteomes" id="UP001291623">
    <property type="component" value="Unassembled WGS sequence"/>
</dbReference>
<organism evidence="2 3">
    <name type="scientific">Anisodus tanguticus</name>
    <dbReference type="NCBI Taxonomy" id="243964"/>
    <lineage>
        <taxon>Eukaryota</taxon>
        <taxon>Viridiplantae</taxon>
        <taxon>Streptophyta</taxon>
        <taxon>Embryophyta</taxon>
        <taxon>Tracheophyta</taxon>
        <taxon>Spermatophyta</taxon>
        <taxon>Magnoliopsida</taxon>
        <taxon>eudicotyledons</taxon>
        <taxon>Gunneridae</taxon>
        <taxon>Pentapetalae</taxon>
        <taxon>asterids</taxon>
        <taxon>lamiids</taxon>
        <taxon>Solanales</taxon>
        <taxon>Solanaceae</taxon>
        <taxon>Solanoideae</taxon>
        <taxon>Hyoscyameae</taxon>
        <taxon>Anisodus</taxon>
    </lineage>
</organism>
<keyword evidence="1" id="KW-0732">Signal</keyword>
<evidence type="ECO:0000256" key="1">
    <source>
        <dbReference type="SAM" id="SignalP"/>
    </source>
</evidence>
<accession>A0AAE1VAK6</accession>
<gene>
    <name evidence="2" type="ORF">RND71_029003</name>
</gene>
<dbReference type="AlphaFoldDB" id="A0AAE1VAK6"/>
<comment type="caution">
    <text evidence="2">The sequence shown here is derived from an EMBL/GenBank/DDBJ whole genome shotgun (WGS) entry which is preliminary data.</text>
</comment>
<keyword evidence="3" id="KW-1185">Reference proteome</keyword>
<proteinExistence type="predicted"/>
<reference evidence="2" key="1">
    <citation type="submission" date="2023-12" db="EMBL/GenBank/DDBJ databases">
        <title>Genome assembly of Anisodus tanguticus.</title>
        <authorList>
            <person name="Wang Y.-J."/>
        </authorList>
    </citation>
    <scope>NUCLEOTIDE SEQUENCE</scope>
    <source>
        <strain evidence="2">KB-2021</strain>
        <tissue evidence="2">Leaf</tissue>
    </source>
</reference>